<dbReference type="AlphaFoldDB" id="A0AAW2I055"/>
<evidence type="ECO:0000256" key="14">
    <source>
        <dbReference type="RuleBase" id="RU003903"/>
    </source>
</evidence>
<keyword evidence="6" id="KW-0963">Cytoplasm</keyword>
<evidence type="ECO:0000256" key="6">
    <source>
        <dbReference type="ARBA" id="ARBA00022490"/>
    </source>
</evidence>
<dbReference type="PANTHER" id="PTHR11645:SF62">
    <property type="entry name" value="PYRROLINE-5-CARBOXYLATE REDUCTASE"/>
    <property type="match status" value="1"/>
</dbReference>
<evidence type="ECO:0000256" key="1">
    <source>
        <dbReference type="ARBA" id="ARBA00004496"/>
    </source>
</evidence>
<feature type="binding site" evidence="13">
    <location>
        <position position="57"/>
    </location>
    <ligand>
        <name>NADPH</name>
        <dbReference type="ChEBI" id="CHEBI:57783"/>
    </ligand>
</feature>
<dbReference type="Pfam" id="PF03807">
    <property type="entry name" value="F420_oxidored"/>
    <property type="match status" value="1"/>
</dbReference>
<keyword evidence="9 13" id="KW-0521">NADP</keyword>
<dbReference type="GO" id="GO:0005737">
    <property type="term" value="C:cytoplasm"/>
    <property type="evidence" value="ECO:0007669"/>
    <property type="project" value="UniProtKB-SubCell"/>
</dbReference>
<dbReference type="FunFam" id="3.40.50.720:FF:000190">
    <property type="entry name" value="Pyrroline-5-carboxylate reductase"/>
    <property type="match status" value="1"/>
</dbReference>
<evidence type="ECO:0000256" key="3">
    <source>
        <dbReference type="ARBA" id="ARBA00005525"/>
    </source>
</evidence>
<dbReference type="SUPFAM" id="SSF51735">
    <property type="entry name" value="NAD(P)-binding Rossmann-fold domains"/>
    <property type="match status" value="1"/>
</dbReference>
<dbReference type="Gene3D" id="3.40.50.720">
    <property type="entry name" value="NAD(P)-binding Rossmann-like Domain"/>
    <property type="match status" value="1"/>
</dbReference>
<protein>
    <recommendedName>
        <fullName evidence="5 14">Pyrroline-5-carboxylate reductase</fullName>
        <ecNumber evidence="4 14">1.5.1.2</ecNumber>
    </recommendedName>
</protein>
<dbReference type="InterPro" id="IPR036291">
    <property type="entry name" value="NAD(P)-bd_dom_sf"/>
</dbReference>
<dbReference type="HAMAP" id="MF_01925">
    <property type="entry name" value="P5C_reductase"/>
    <property type="match status" value="1"/>
</dbReference>
<evidence type="ECO:0000259" key="16">
    <source>
        <dbReference type="Pfam" id="PF14748"/>
    </source>
</evidence>
<evidence type="ECO:0000256" key="8">
    <source>
        <dbReference type="ARBA" id="ARBA00022650"/>
    </source>
</evidence>
<dbReference type="GO" id="GO:0055129">
    <property type="term" value="P:L-proline biosynthetic process"/>
    <property type="evidence" value="ECO:0007669"/>
    <property type="project" value="TreeGrafter"/>
</dbReference>
<dbReference type="InterPro" id="IPR008927">
    <property type="entry name" value="6-PGluconate_DH-like_C_sf"/>
</dbReference>
<organism evidence="17">
    <name type="scientific">Menopon gallinae</name>
    <name type="common">poultry shaft louse</name>
    <dbReference type="NCBI Taxonomy" id="328185"/>
    <lineage>
        <taxon>Eukaryota</taxon>
        <taxon>Metazoa</taxon>
        <taxon>Ecdysozoa</taxon>
        <taxon>Arthropoda</taxon>
        <taxon>Hexapoda</taxon>
        <taxon>Insecta</taxon>
        <taxon>Pterygota</taxon>
        <taxon>Neoptera</taxon>
        <taxon>Paraneoptera</taxon>
        <taxon>Psocodea</taxon>
        <taxon>Troctomorpha</taxon>
        <taxon>Phthiraptera</taxon>
        <taxon>Amblycera</taxon>
        <taxon>Menoponidae</taxon>
        <taxon>Menopon</taxon>
    </lineage>
</organism>
<dbReference type="SUPFAM" id="SSF48179">
    <property type="entry name" value="6-phosphogluconate dehydrogenase C-terminal domain-like"/>
    <property type="match status" value="1"/>
</dbReference>
<evidence type="ECO:0000313" key="17">
    <source>
        <dbReference type="EMBL" id="KAL0275166.1"/>
    </source>
</evidence>
<keyword evidence="7 14" id="KW-0028">Amino-acid biosynthesis</keyword>
<dbReference type="EMBL" id="JARGDH010000002">
    <property type="protein sequence ID" value="KAL0275166.1"/>
    <property type="molecule type" value="Genomic_DNA"/>
</dbReference>
<evidence type="ECO:0000256" key="5">
    <source>
        <dbReference type="ARBA" id="ARBA00021413"/>
    </source>
</evidence>
<evidence type="ECO:0000256" key="2">
    <source>
        <dbReference type="ARBA" id="ARBA00005205"/>
    </source>
</evidence>
<dbReference type="NCBIfam" id="TIGR00112">
    <property type="entry name" value="proC"/>
    <property type="match status" value="1"/>
</dbReference>
<evidence type="ECO:0000256" key="12">
    <source>
        <dbReference type="ARBA" id="ARBA00052690"/>
    </source>
</evidence>
<feature type="domain" description="Pyrroline-5-carboxylate reductase dimerisation" evidence="16">
    <location>
        <begin position="162"/>
        <end position="265"/>
    </location>
</feature>
<comment type="catalytic activity">
    <reaction evidence="12 14">
        <text>L-proline + NADP(+) = (S)-1-pyrroline-5-carboxylate + NADPH + 2 H(+)</text>
        <dbReference type="Rhea" id="RHEA:14109"/>
        <dbReference type="ChEBI" id="CHEBI:15378"/>
        <dbReference type="ChEBI" id="CHEBI:17388"/>
        <dbReference type="ChEBI" id="CHEBI:57783"/>
        <dbReference type="ChEBI" id="CHEBI:58349"/>
        <dbReference type="ChEBI" id="CHEBI:60039"/>
        <dbReference type="EC" id="1.5.1.2"/>
    </reaction>
</comment>
<dbReference type="InterPro" id="IPR028939">
    <property type="entry name" value="P5C_Rdtase_cat_N"/>
</dbReference>
<proteinExistence type="inferred from homology"/>
<feature type="domain" description="Pyrroline-5-carboxylate reductase catalytic N-terminal" evidence="15">
    <location>
        <begin position="3"/>
        <end position="97"/>
    </location>
</feature>
<name>A0AAW2I055_9NEOP</name>
<dbReference type="EC" id="1.5.1.2" evidence="4 14"/>
<evidence type="ECO:0000256" key="13">
    <source>
        <dbReference type="PIRSR" id="PIRSR000193-1"/>
    </source>
</evidence>
<comment type="pathway">
    <text evidence="2 14">Amino-acid biosynthesis; L-proline biosynthesis; L-proline from L-glutamate 5-semialdehyde: step 1/1.</text>
</comment>
<dbReference type="PIRSF" id="PIRSF000193">
    <property type="entry name" value="Pyrrol-5-carb_rd"/>
    <property type="match status" value="1"/>
</dbReference>
<evidence type="ECO:0000256" key="7">
    <source>
        <dbReference type="ARBA" id="ARBA00022605"/>
    </source>
</evidence>
<dbReference type="GO" id="GO:0004735">
    <property type="term" value="F:pyrroline-5-carboxylate reductase activity"/>
    <property type="evidence" value="ECO:0007669"/>
    <property type="project" value="UniProtKB-EC"/>
</dbReference>
<keyword evidence="8 14" id="KW-0641">Proline biosynthesis</keyword>
<comment type="catalytic activity">
    <reaction evidence="11">
        <text>L-proline + NAD(+) = (S)-1-pyrroline-5-carboxylate + NADH + 2 H(+)</text>
        <dbReference type="Rhea" id="RHEA:14105"/>
        <dbReference type="ChEBI" id="CHEBI:15378"/>
        <dbReference type="ChEBI" id="CHEBI:17388"/>
        <dbReference type="ChEBI" id="CHEBI:57540"/>
        <dbReference type="ChEBI" id="CHEBI:57945"/>
        <dbReference type="ChEBI" id="CHEBI:60039"/>
        <dbReference type="EC" id="1.5.1.2"/>
    </reaction>
</comment>
<dbReference type="InterPro" id="IPR029036">
    <property type="entry name" value="P5CR_dimer"/>
</dbReference>
<evidence type="ECO:0000256" key="10">
    <source>
        <dbReference type="ARBA" id="ARBA00023002"/>
    </source>
</evidence>
<keyword evidence="10 14" id="KW-0560">Oxidoreductase</keyword>
<dbReference type="PANTHER" id="PTHR11645">
    <property type="entry name" value="PYRROLINE-5-CARBOXYLATE REDUCTASE"/>
    <property type="match status" value="1"/>
</dbReference>
<reference evidence="17" key="1">
    <citation type="journal article" date="2024" name="Gigascience">
        <title>Chromosome-level genome of the poultry shaft louse Menopon gallinae provides insight into the host-switching and adaptive evolution of parasitic lice.</title>
        <authorList>
            <person name="Xu Y."/>
            <person name="Ma L."/>
            <person name="Liu S."/>
            <person name="Liang Y."/>
            <person name="Liu Q."/>
            <person name="He Z."/>
            <person name="Tian L."/>
            <person name="Duan Y."/>
            <person name="Cai W."/>
            <person name="Li H."/>
            <person name="Song F."/>
        </authorList>
    </citation>
    <scope>NUCLEOTIDE SEQUENCE</scope>
    <source>
        <strain evidence="17">Cailab_2023a</strain>
    </source>
</reference>
<comment type="caution">
    <text evidence="17">The sequence shown here is derived from an EMBL/GenBank/DDBJ whole genome shotgun (WGS) entry which is preliminary data.</text>
</comment>
<dbReference type="Gene3D" id="1.10.3730.10">
    <property type="entry name" value="ProC C-terminal domain-like"/>
    <property type="match status" value="1"/>
</dbReference>
<feature type="binding site" evidence="13">
    <location>
        <begin position="7"/>
        <end position="12"/>
    </location>
    <ligand>
        <name>NADP(+)</name>
        <dbReference type="ChEBI" id="CHEBI:58349"/>
    </ligand>
</feature>
<gene>
    <name evidence="17" type="ORF">PYX00_003111</name>
</gene>
<dbReference type="FunFam" id="1.10.3730.10:FF:000001">
    <property type="entry name" value="Pyrroline-5-carboxylate reductase"/>
    <property type="match status" value="1"/>
</dbReference>
<dbReference type="Pfam" id="PF14748">
    <property type="entry name" value="P5CR_dimer"/>
    <property type="match status" value="1"/>
</dbReference>
<evidence type="ECO:0000256" key="11">
    <source>
        <dbReference type="ARBA" id="ARBA00050547"/>
    </source>
</evidence>
<feature type="binding site" evidence="13">
    <location>
        <begin position="70"/>
        <end position="73"/>
    </location>
    <ligand>
        <name>NADP(+)</name>
        <dbReference type="ChEBI" id="CHEBI:58349"/>
    </ligand>
</feature>
<evidence type="ECO:0000259" key="15">
    <source>
        <dbReference type="Pfam" id="PF03807"/>
    </source>
</evidence>
<dbReference type="InterPro" id="IPR053790">
    <property type="entry name" value="P5CR-like_CS"/>
</dbReference>
<dbReference type="InterPro" id="IPR000304">
    <property type="entry name" value="Pyrroline-COOH_reductase"/>
</dbReference>
<comment type="similarity">
    <text evidence="3 14">Belongs to the pyrroline-5-carboxylate reductase family.</text>
</comment>
<sequence length="271" mass="28515">MLKIGFIGAGKMAQALAKGFIAAGLTKAENLIASAAPNDQPSIDAFKSLGAEACFENRPVVEKSDIVLVAVKPHIVPIALTDVKNAFKSNHLVMSVAMGVTLKELESLLPDGTRVIRVMPNTPCLVRCGASVYVPGRYATKEDSNLTRSLLQAVGTCEEGTEHFLDPVTALSGSGPAYVYMVIEAMADGGVKMGLPRDMAYRLAAQTVIGAGKMVMDTCQHPGKLKDDVTSPAGSTITALHYLEQSGLRAALIGAVEAATKRCREQAASNK</sequence>
<accession>A0AAW2I055</accession>
<evidence type="ECO:0000256" key="9">
    <source>
        <dbReference type="ARBA" id="ARBA00022857"/>
    </source>
</evidence>
<evidence type="ECO:0000256" key="4">
    <source>
        <dbReference type="ARBA" id="ARBA00012855"/>
    </source>
</evidence>
<comment type="subcellular location">
    <subcellularLocation>
        <location evidence="1">Cytoplasm</location>
    </subcellularLocation>
</comment>
<dbReference type="PROSITE" id="PS00521">
    <property type="entry name" value="P5CR"/>
    <property type="match status" value="1"/>
</dbReference>